<keyword evidence="5" id="KW-0378">Hydrolase</keyword>
<evidence type="ECO:0000256" key="4">
    <source>
        <dbReference type="ARBA" id="ARBA00022786"/>
    </source>
</evidence>
<evidence type="ECO:0000256" key="7">
    <source>
        <dbReference type="SAM" id="MobiDB-lite"/>
    </source>
</evidence>
<dbReference type="GeneID" id="85384356"/>
<protein>
    <recommendedName>
        <fullName evidence="2">ubiquitinyl hydrolase 1</fullName>
        <ecNumber evidence="2">3.4.19.12</ecNumber>
    </recommendedName>
</protein>
<comment type="caution">
    <text evidence="11">The sequence shown here is derived from an EMBL/GenBank/DDBJ whole genome shotgun (WGS) entry which is preliminary data.</text>
</comment>
<accession>A0ABQ9RWZ9</accession>
<dbReference type="InterPro" id="IPR051346">
    <property type="entry name" value="OTU_Deubiquitinase"/>
</dbReference>
<feature type="non-terminal residue" evidence="11">
    <location>
        <position position="1"/>
    </location>
</feature>
<reference evidence="11 12" key="1">
    <citation type="submission" date="2016-10" db="EMBL/GenBank/DDBJ databases">
        <title>The genome sequence of Colletotrichum fioriniae PJ7.</title>
        <authorList>
            <person name="Baroncelli R."/>
        </authorList>
    </citation>
    <scope>NUCLEOTIDE SEQUENCE [LARGE SCALE GENOMIC DNA]</scope>
    <source>
        <strain evidence="11 12">IMI 384185</strain>
    </source>
</reference>
<keyword evidence="3" id="KW-0645">Protease</keyword>
<evidence type="ECO:0000256" key="3">
    <source>
        <dbReference type="ARBA" id="ARBA00022670"/>
    </source>
</evidence>
<keyword evidence="4" id="KW-0833">Ubl conjugation pathway</keyword>
<dbReference type="Pfam" id="PF12340">
    <property type="entry name" value="DUF3638"/>
    <property type="match status" value="1"/>
</dbReference>
<dbReference type="PANTHER" id="PTHR13367:SF34">
    <property type="match status" value="1"/>
</dbReference>
<dbReference type="PANTHER" id="PTHR13367">
    <property type="entry name" value="UBIQUITIN THIOESTERASE"/>
    <property type="match status" value="1"/>
</dbReference>
<feature type="compositionally biased region" description="Basic and acidic residues" evidence="7">
    <location>
        <begin position="2870"/>
        <end position="2894"/>
    </location>
</feature>
<organism evidence="11 12">
    <name type="scientific">Colletotrichum paranaense</name>
    <dbReference type="NCBI Taxonomy" id="1914294"/>
    <lineage>
        <taxon>Eukaryota</taxon>
        <taxon>Fungi</taxon>
        <taxon>Dikarya</taxon>
        <taxon>Ascomycota</taxon>
        <taxon>Pezizomycotina</taxon>
        <taxon>Sordariomycetes</taxon>
        <taxon>Hypocreomycetidae</taxon>
        <taxon>Glomerellales</taxon>
        <taxon>Glomerellaceae</taxon>
        <taxon>Colletotrichum</taxon>
        <taxon>Colletotrichum acutatum species complex</taxon>
    </lineage>
</organism>
<keyword evidence="6" id="KW-0788">Thiol protease</keyword>
<dbReference type="EC" id="3.4.19.12" evidence="2"/>
<dbReference type="InterPro" id="IPR022099">
    <property type="entry name" value="DUF3638"/>
</dbReference>
<proteinExistence type="predicted"/>
<dbReference type="Pfam" id="PF12359">
    <property type="entry name" value="DUF3645"/>
    <property type="match status" value="1"/>
</dbReference>
<feature type="domain" description="DUF3645" evidence="9">
    <location>
        <begin position="2412"/>
        <end position="2446"/>
    </location>
</feature>
<evidence type="ECO:0000256" key="2">
    <source>
        <dbReference type="ARBA" id="ARBA00012759"/>
    </source>
</evidence>
<dbReference type="InterPro" id="IPR022105">
    <property type="entry name" value="DUF3645"/>
</dbReference>
<feature type="domain" description="DUF3638" evidence="8">
    <location>
        <begin position="2068"/>
        <end position="2291"/>
    </location>
</feature>
<evidence type="ECO:0000256" key="1">
    <source>
        <dbReference type="ARBA" id="ARBA00000707"/>
    </source>
</evidence>
<dbReference type="RefSeq" id="XP_060340938.1">
    <property type="nucleotide sequence ID" value="XM_060500457.1"/>
</dbReference>
<name>A0ABQ9RWZ9_9PEZI</name>
<feature type="domain" description="DUF6606" evidence="10">
    <location>
        <begin position="43"/>
        <end position="318"/>
    </location>
</feature>
<dbReference type="EMBL" id="MOPA01000023">
    <property type="protein sequence ID" value="KAK1517348.1"/>
    <property type="molecule type" value="Genomic_DNA"/>
</dbReference>
<evidence type="ECO:0000259" key="8">
    <source>
        <dbReference type="Pfam" id="PF12340"/>
    </source>
</evidence>
<evidence type="ECO:0000259" key="10">
    <source>
        <dbReference type="Pfam" id="PF20255"/>
    </source>
</evidence>
<keyword evidence="12" id="KW-1185">Reference proteome</keyword>
<dbReference type="Proteomes" id="UP001241169">
    <property type="component" value="Unassembled WGS sequence"/>
</dbReference>
<evidence type="ECO:0000313" key="11">
    <source>
        <dbReference type="EMBL" id="KAK1517348.1"/>
    </source>
</evidence>
<feature type="region of interest" description="Disordered" evidence="7">
    <location>
        <begin position="2870"/>
        <end position="2903"/>
    </location>
</feature>
<comment type="catalytic activity">
    <reaction evidence="1">
        <text>Thiol-dependent hydrolysis of ester, thioester, amide, peptide and isopeptide bonds formed by the C-terminal Gly of ubiquitin (a 76-residue protein attached to proteins as an intracellular targeting signal).</text>
        <dbReference type="EC" id="3.4.19.12"/>
    </reaction>
</comment>
<dbReference type="InterPro" id="IPR046541">
    <property type="entry name" value="DUF6606"/>
</dbReference>
<gene>
    <name evidence="11" type="ORF">CPAR01_16212</name>
</gene>
<sequence length="3141" mass="356876">YLKPPITIIFQFILYDFVKTFLPITSFLFNQRKMANQTDLHFIIQHVFLPPQLPHADDFSPENESALLRVVKDSATEFIEHVSNSQKASVRIAIGLMDAMIRIHKPLGKTLAIEQDGLLKSLQNLADANIVEGEIISLNVRAQNAGVLITRAHDAIHVEVFELSPTNQAVMSTLGRLRRTFPGTGISIQLEEFSQPGCQETLADALSTMSSQPAPGTQPLAKKAGQLHQEHRDTTSPKMVTELFISTFQAIGKPLDGTRTWKNTREEVNWSDALLPWRRSPTWLLIRVSLQLAFDRNIDDTSCSLYKTFMAFFMAKVLRHSIDTDMELPSDLILVMISKISRRMGKISNGRIHSIVDLVHRTMLRANQVLADRWNRIQQRTSPGFGRELAELKTLNFDEDSHLHLPALDSFLASIDSRRCHSEGFEFIPSWTLIKYDPEIFPSAVLQPDREHLHLHLVVFETWVECHLQAWLIGESSQGYNGSCTKIRSVIEGYHATASGLYAGNPESLSVMLLTILELWVACDKTAVHLFPMLRDYNPEIPNGVLQNLLLPLKSQIKRLHNAEKYLLDRNRSCKTAASAPSIYNTYGSPHCFPVRHFQQSREHQCLKEEIEARAQRDREKKVEELNRKKKKYADLMGKYRTSNCEYHDGYNRRTGRYYRSHSGGCARCSYHNQANSLQIDIHEWPLPSRELDAESVVFELLVPESFGEWREATVFFLFEVLKVTPRMGSQIRESSYSLKDYNGLCQFFRGQFTPHFISLLSEAKPHMATHRKTVHVATATEDQVCLSNGLHYAYYDHRRHCFMESFGGSDIIPKECTYQLPAASTTLQKFLFRPSTCPSGPTPNTVIATLHECPHDMSLEEYKALASIPLGYNLQWENILLQLFAPSVDLKKRETALVILQCISQAGPGGDSEYRRAHAICQDERFANTLLDGLAEAITRYEENWQSSSAFATFTAITRRILSLASSVSVQKRCFRILSQARRTTFFWSQSLRGKAQDSDDDDDKLDFQRRALEVVLICADTFNVDEQFQHDIFAESSAVSTFFQCCIAIQEVQILLGSVDAFVCHLHSRWQRASYIHHSYLAKQILSGSSAGLDDAISANWSSYEPSYQWKALSETHSSWLTSVTASTTSHLAVQFNLVTGELLVNGLPLDHLPQNYLSHLTYQNLFGRLSLEILPTAKPGMTFSSKRYYAGHAVSLGLDNEGNLLVQARHGQQEFDLVPKSCVEGLFPTKFVSDFVHWYNYEDGSIEFCGLKRPWNHSTSNWKLLKDRVTGTWVLRRNESCLVNVNSRSARLISKILEPLEDPVSIHINHHIESSMVSIELPRAMLEFSLKQGEASIMSRQYRGMSVDPDQAVGTLIGLRDKLVLKVDQLPHPALPVGRKIIVLEGNLSFLKKDGHVEVTVSKGFASRVHAYDVDDTLNRLVSNGSRQSKLFLCYLHSLTSFVIPDPLTHRTGTEEALSILSSASVSSFDVLTPENARLLTKISRLTPCRRYYPVNESVMQQVDWNSQLGSLSQHGLYQEYVEAIFTQNNQSKFLYPLQDVGSPELKPMSSRLLARDNIRTAMFRVSGFGAECYTIDQDVVYEPRDRSCSPRGFRAYSASKLVFFDQPILSMPVSRSMETYLWNFLSKGITILGPHSPFSVDDITYNAELLSDSYQFIAENWIALQSKLKSINKYKLMIWLATIAFAENADFAVIQTLASFKTSSTIHALSAPVADGFDLSNGKNFMDSTVRHEVMENLKPFDSCPEMCMHRMAYEDDHSFMKRRESDFLSNRNIALETFLNMMKSQWPCRVPNLPAGYKKTNSWNGYIDVGSAMASIRALFQTWYDNLQFQKYLREVACFLPTAVSPLELAVPLLATTDWPTYDQPRFLTENSLFINSPPPSLSEEVWTLDHDSFSKRSKREYRLPALLSRLRARHRKLGQYERRYVEALASSMEALERRQLSEDHYCTSPEETAKLVVSYLYRWQAIVQETYELIVGRLLSCQETGYSRVPTLLPDFYQYPRLSTSTLLRRLNHLHRDSTPTLWKLALTQFAIALTQFQRAKRMLGCLEDPAALANELRNPGHTNWSPLKYPDTLLLEIESGLIVREVQEEIAESMRSPPDDENAVMQLNMGEGKSSVIVPIVAAFLADGTRLVRVIVARPQSKQMLEMLDSKLGGLLQRRIFHMPFSRAVKVGPSEAMAIQHIFEECMDSGGILLVQPEHILSFQLMAIETAISGNVSVSRMLVCSKDFLDRVARDIVDESDENFSVKFELVYTMGTQRPVEHSPERWVCIHQVLEVMRRLLPDIHKRYHSSLEVAGRNRGCFPRTRILRDDAKATLLNHMARHLSESGLTGLPMGTQSASIQQAVYTYISKTSLTESEVDAVEMSDIWLPATQNSILLLRGLIAGQILSFVFCQKRWRVDFGLDHNRRPPTQLAVPYRAKDNPSARSEFSHPDVVIILTSLSYYYGGLTDSDLFLSFEHLVRSDMADMEYRFWVEDSDQLPLAFHQLPGINLEDRPQCIEQVFPCLRHSKGVIDYFLHHLVFPKEMKEFPHKLSASGWDIGERTANATTGFSGTNDSRAFLPLSVKQLDLLDQKHTNALVLEYLLQDENSVAMIPAADKNRLKSDAETLLDMVVGLKPPARVILDVGAQILELDNLGVAKKWLEMTEDNEMTQAVIFCDEHDAICAVDRRGRVESFQTSPFATQTDVCLVFLDEAHTRGTDLKLPAEYRAAVTLGANLTKDRLVQACMRMRKLGKGQSVVFCMSDEIKHKIAAQSKISEASIEVTHILEWSIYETLMDMERGIWLWANQGRRYQQHRVLWDNCMIEGSTNLTEDHADQFLEEEAQTLETRYRPGYQLPAGLMGDEGTGDAITDRLLQFGRHNAESATFREEQERELSPEVEQEREVQKAPPASPAEHHLHSDLRAFITGGTLNLHSGAFISAFQSLSETSAAQRYDVNKFPQRLLVTTDFARTIIPMGKSSGYVSDSFQRPVQWVLTRARATDTVIIISPFEAQELLADIQNSSFVSLHLYAPRPNLGFRPLDDLNLFTIPHQGLPQNFPIRLVTELNLFSGQLYIKSMDQYRDLRRFLTLESDDSRVDHEIELRQVIDQGYLVQFIKVVLMKIRRNCDSIDKTHVGRVLEQRTLYASDFEDGT</sequence>
<dbReference type="Pfam" id="PF20255">
    <property type="entry name" value="DUF6606"/>
    <property type="match status" value="1"/>
</dbReference>
<evidence type="ECO:0000313" key="12">
    <source>
        <dbReference type="Proteomes" id="UP001241169"/>
    </source>
</evidence>
<evidence type="ECO:0000259" key="9">
    <source>
        <dbReference type="Pfam" id="PF12359"/>
    </source>
</evidence>
<evidence type="ECO:0000256" key="6">
    <source>
        <dbReference type="ARBA" id="ARBA00022807"/>
    </source>
</evidence>
<evidence type="ECO:0000256" key="5">
    <source>
        <dbReference type="ARBA" id="ARBA00022801"/>
    </source>
</evidence>